<evidence type="ECO:0000313" key="3">
    <source>
        <dbReference type="Proteomes" id="UP000291084"/>
    </source>
</evidence>
<dbReference type="AlphaFoldDB" id="A0A0S3RTA6"/>
<name>A0A0S3RTA6_PHAAN</name>
<dbReference type="Proteomes" id="UP000291084">
    <property type="component" value="Chromosome 4"/>
</dbReference>
<feature type="transmembrane region" description="Helical" evidence="1">
    <location>
        <begin position="39"/>
        <end position="57"/>
    </location>
</feature>
<dbReference type="EMBL" id="AP015037">
    <property type="protein sequence ID" value="BAT83829.1"/>
    <property type="molecule type" value="Genomic_DNA"/>
</dbReference>
<keyword evidence="1" id="KW-0472">Membrane</keyword>
<feature type="non-terminal residue" evidence="2">
    <location>
        <position position="1"/>
    </location>
</feature>
<keyword evidence="3" id="KW-1185">Reference proteome</keyword>
<evidence type="ECO:0000256" key="1">
    <source>
        <dbReference type="SAM" id="Phobius"/>
    </source>
</evidence>
<sequence>PYHVFVHSIYPNFTYFQTLKHFPCLHQNFPQPYPTLQSSPTWLFLWLGFVFIFSYEVERRGGGVKVEASR</sequence>
<reference evidence="2 3" key="1">
    <citation type="journal article" date="2015" name="Sci. Rep.">
        <title>The power of single molecule real-time sequencing technology in the de novo assembly of a eukaryotic genome.</title>
        <authorList>
            <person name="Sakai H."/>
            <person name="Naito K."/>
            <person name="Ogiso-Tanaka E."/>
            <person name="Takahashi Y."/>
            <person name="Iseki K."/>
            <person name="Muto C."/>
            <person name="Satou K."/>
            <person name="Teruya K."/>
            <person name="Shiroma A."/>
            <person name="Shimoji M."/>
            <person name="Hirano T."/>
            <person name="Itoh T."/>
            <person name="Kaga A."/>
            <person name="Tomooka N."/>
        </authorList>
    </citation>
    <scope>NUCLEOTIDE SEQUENCE [LARGE SCALE GENOMIC DNA]</scope>
    <source>
        <strain evidence="3">cv. Shumari</strain>
    </source>
</reference>
<keyword evidence="1" id="KW-0812">Transmembrane</keyword>
<keyword evidence="1" id="KW-1133">Transmembrane helix</keyword>
<protein>
    <submittedName>
        <fullName evidence="2">Uncharacterized protein</fullName>
    </submittedName>
</protein>
<evidence type="ECO:0000313" key="2">
    <source>
        <dbReference type="EMBL" id="BAT83829.1"/>
    </source>
</evidence>
<gene>
    <name evidence="2" type="primary">Vigan.04G105700</name>
    <name evidence="2" type="ORF">VIGAN_04105700</name>
</gene>
<proteinExistence type="predicted"/>
<accession>A0A0S3RTA6</accession>
<organism evidence="2 3">
    <name type="scientific">Vigna angularis var. angularis</name>
    <dbReference type="NCBI Taxonomy" id="157739"/>
    <lineage>
        <taxon>Eukaryota</taxon>
        <taxon>Viridiplantae</taxon>
        <taxon>Streptophyta</taxon>
        <taxon>Embryophyta</taxon>
        <taxon>Tracheophyta</taxon>
        <taxon>Spermatophyta</taxon>
        <taxon>Magnoliopsida</taxon>
        <taxon>eudicotyledons</taxon>
        <taxon>Gunneridae</taxon>
        <taxon>Pentapetalae</taxon>
        <taxon>rosids</taxon>
        <taxon>fabids</taxon>
        <taxon>Fabales</taxon>
        <taxon>Fabaceae</taxon>
        <taxon>Papilionoideae</taxon>
        <taxon>50 kb inversion clade</taxon>
        <taxon>NPAAA clade</taxon>
        <taxon>indigoferoid/millettioid clade</taxon>
        <taxon>Phaseoleae</taxon>
        <taxon>Vigna</taxon>
    </lineage>
</organism>